<dbReference type="EMBL" id="JBDPZN010000001">
    <property type="protein sequence ID" value="MEO3681550.1"/>
    <property type="molecule type" value="Genomic_DNA"/>
</dbReference>
<name>A0ABV0FL37_9GAMM</name>
<keyword evidence="2" id="KW-1185">Reference proteome</keyword>
<comment type="caution">
    <text evidence="1">The sequence shown here is derived from an EMBL/GenBank/DDBJ whole genome shotgun (WGS) entry which is preliminary data.</text>
</comment>
<accession>A0ABV0FL37</accession>
<evidence type="ECO:0000313" key="2">
    <source>
        <dbReference type="Proteomes" id="UP001477278"/>
    </source>
</evidence>
<proteinExistence type="predicted"/>
<dbReference type="GeneID" id="90569689"/>
<dbReference type="RefSeq" id="WP_273058333.1">
    <property type="nucleotide sequence ID" value="NZ_JAACRJ010000003.1"/>
</dbReference>
<protein>
    <submittedName>
        <fullName evidence="1">Uncharacterized protein</fullName>
    </submittedName>
</protein>
<sequence>MLSQYNVSAYPGYISVQSDTASGKLIIHTLDLRHDHKYEGILTILAI</sequence>
<organism evidence="1 2">
    <name type="scientific">Shewanella vesiculosa</name>
    <dbReference type="NCBI Taxonomy" id="518738"/>
    <lineage>
        <taxon>Bacteria</taxon>
        <taxon>Pseudomonadati</taxon>
        <taxon>Pseudomonadota</taxon>
        <taxon>Gammaproteobacteria</taxon>
        <taxon>Alteromonadales</taxon>
        <taxon>Shewanellaceae</taxon>
        <taxon>Shewanella</taxon>
    </lineage>
</organism>
<gene>
    <name evidence="1" type="ORF">ABHN84_04500</name>
</gene>
<dbReference type="Proteomes" id="UP001477278">
    <property type="component" value="Unassembled WGS sequence"/>
</dbReference>
<reference evidence="1 2" key="1">
    <citation type="submission" date="2024-05" db="EMBL/GenBank/DDBJ databases">
        <title>Genome sequencing of Marine Estuary Bacteria, Shewanella vesiculosa and S. baltica, and Pseudomonas syringae.</title>
        <authorList>
            <person name="Gurung A."/>
            <person name="Maclea K.S."/>
        </authorList>
    </citation>
    <scope>NUCLEOTIDE SEQUENCE [LARGE SCALE GENOMIC DNA]</scope>
    <source>
        <strain evidence="1 2">1A</strain>
    </source>
</reference>
<evidence type="ECO:0000313" key="1">
    <source>
        <dbReference type="EMBL" id="MEO3681550.1"/>
    </source>
</evidence>